<name>A0A0E9PMR8_ANGAN</name>
<organism evidence="2">
    <name type="scientific">Anguilla anguilla</name>
    <name type="common">European freshwater eel</name>
    <name type="synonym">Muraena anguilla</name>
    <dbReference type="NCBI Taxonomy" id="7936"/>
    <lineage>
        <taxon>Eukaryota</taxon>
        <taxon>Metazoa</taxon>
        <taxon>Chordata</taxon>
        <taxon>Craniata</taxon>
        <taxon>Vertebrata</taxon>
        <taxon>Euteleostomi</taxon>
        <taxon>Actinopterygii</taxon>
        <taxon>Neopterygii</taxon>
        <taxon>Teleostei</taxon>
        <taxon>Anguilliformes</taxon>
        <taxon>Anguillidae</taxon>
        <taxon>Anguilla</taxon>
    </lineage>
</organism>
<evidence type="ECO:0000256" key="1">
    <source>
        <dbReference type="SAM" id="Phobius"/>
    </source>
</evidence>
<accession>A0A0E9PMR8</accession>
<reference evidence="2" key="2">
    <citation type="journal article" date="2015" name="Fish Shellfish Immunol.">
        <title>Early steps in the European eel (Anguilla anguilla)-Vibrio vulnificus interaction in the gills: Role of the RtxA13 toxin.</title>
        <authorList>
            <person name="Callol A."/>
            <person name="Pajuelo D."/>
            <person name="Ebbesson L."/>
            <person name="Teles M."/>
            <person name="MacKenzie S."/>
            <person name="Amaro C."/>
        </authorList>
    </citation>
    <scope>NUCLEOTIDE SEQUENCE</scope>
</reference>
<keyword evidence="1" id="KW-0472">Membrane</keyword>
<reference evidence="2" key="1">
    <citation type="submission" date="2014-11" db="EMBL/GenBank/DDBJ databases">
        <authorList>
            <person name="Amaro Gonzalez C."/>
        </authorList>
    </citation>
    <scope>NUCLEOTIDE SEQUENCE</scope>
</reference>
<protein>
    <submittedName>
        <fullName evidence="2">Uncharacterized protein</fullName>
    </submittedName>
</protein>
<evidence type="ECO:0000313" key="2">
    <source>
        <dbReference type="EMBL" id="JAH05360.1"/>
    </source>
</evidence>
<keyword evidence="1" id="KW-0812">Transmembrane</keyword>
<dbReference type="AlphaFoldDB" id="A0A0E9PMR8"/>
<proteinExistence type="predicted"/>
<dbReference type="EMBL" id="GBXM01103217">
    <property type="protein sequence ID" value="JAH05360.1"/>
    <property type="molecule type" value="Transcribed_RNA"/>
</dbReference>
<keyword evidence="1" id="KW-1133">Transmembrane helix</keyword>
<sequence length="50" mass="6151">MNELCFPCEKHFYILLETCKIEKMICRIFSCLCFTVFVIYKISKFFIHIY</sequence>
<feature type="transmembrane region" description="Helical" evidence="1">
    <location>
        <begin position="24"/>
        <end position="43"/>
    </location>
</feature>